<dbReference type="PROSITE" id="PS51387">
    <property type="entry name" value="FAD_PCMH"/>
    <property type="match status" value="1"/>
</dbReference>
<accession>A0A6G8PW65</accession>
<dbReference type="EMBL" id="CP045121">
    <property type="protein sequence ID" value="QIN78461.1"/>
    <property type="molecule type" value="Genomic_DNA"/>
</dbReference>
<dbReference type="InterPro" id="IPR016169">
    <property type="entry name" value="FAD-bd_PCMH_sub2"/>
</dbReference>
<evidence type="ECO:0000256" key="1">
    <source>
        <dbReference type="ARBA" id="ARBA00008000"/>
    </source>
</evidence>
<evidence type="ECO:0000313" key="3">
    <source>
        <dbReference type="EMBL" id="QIN78461.1"/>
    </source>
</evidence>
<dbReference type="Pfam" id="PF01565">
    <property type="entry name" value="FAD_binding_4"/>
    <property type="match status" value="1"/>
</dbReference>
<dbReference type="Gene3D" id="3.30.465.10">
    <property type="match status" value="1"/>
</dbReference>
<dbReference type="KEGG" id="rmar:GBA65_07910"/>
<dbReference type="SUPFAM" id="SSF56176">
    <property type="entry name" value="FAD-binding/transporter-associated domain-like"/>
    <property type="match status" value="1"/>
</dbReference>
<comment type="similarity">
    <text evidence="1">Belongs to the FAD-binding oxidoreductase/transferase type 4 family.</text>
</comment>
<dbReference type="GO" id="GO:0071949">
    <property type="term" value="F:FAD binding"/>
    <property type="evidence" value="ECO:0007669"/>
    <property type="project" value="InterPro"/>
</dbReference>
<dbReference type="GO" id="GO:0008720">
    <property type="term" value="F:D-lactate dehydrogenase (NAD+) activity"/>
    <property type="evidence" value="ECO:0007669"/>
    <property type="project" value="TreeGrafter"/>
</dbReference>
<feature type="domain" description="FAD-binding PCMH-type" evidence="2">
    <location>
        <begin position="63"/>
        <end position="231"/>
    </location>
</feature>
<proteinExistence type="inferred from homology"/>
<dbReference type="AlphaFoldDB" id="A0A6G8PW65"/>
<organism evidence="3 4">
    <name type="scientific">Rubrobacter marinus</name>
    <dbReference type="NCBI Taxonomy" id="2653852"/>
    <lineage>
        <taxon>Bacteria</taxon>
        <taxon>Bacillati</taxon>
        <taxon>Actinomycetota</taxon>
        <taxon>Rubrobacteria</taxon>
        <taxon>Rubrobacterales</taxon>
        <taxon>Rubrobacteraceae</taxon>
        <taxon>Rubrobacter</taxon>
    </lineage>
</organism>
<evidence type="ECO:0000313" key="4">
    <source>
        <dbReference type="Proteomes" id="UP000502706"/>
    </source>
</evidence>
<dbReference type="GO" id="GO:1903457">
    <property type="term" value="P:lactate catabolic process"/>
    <property type="evidence" value="ECO:0007669"/>
    <property type="project" value="TreeGrafter"/>
</dbReference>
<dbReference type="InterPro" id="IPR016166">
    <property type="entry name" value="FAD-bd_PCMH"/>
</dbReference>
<dbReference type="InterPro" id="IPR006094">
    <property type="entry name" value="Oxid_FAD_bind_N"/>
</dbReference>
<reference evidence="3 4" key="1">
    <citation type="submission" date="2019-10" db="EMBL/GenBank/DDBJ databases">
        <title>Rubrobacter sp nov SCSIO 52915 isolated from a deep-sea sediment in the South China Sea.</title>
        <authorList>
            <person name="Chen R.W."/>
        </authorList>
    </citation>
    <scope>NUCLEOTIDE SEQUENCE [LARGE SCALE GENOMIC DNA]</scope>
    <source>
        <strain evidence="3 4">SCSIO 52915</strain>
    </source>
</reference>
<evidence type="ECO:0000259" key="2">
    <source>
        <dbReference type="PROSITE" id="PS51387"/>
    </source>
</evidence>
<dbReference type="InterPro" id="IPR036318">
    <property type="entry name" value="FAD-bd_PCMH-like_sf"/>
</dbReference>
<dbReference type="PANTHER" id="PTHR11748">
    <property type="entry name" value="D-LACTATE DEHYDROGENASE"/>
    <property type="match status" value="1"/>
</dbReference>
<dbReference type="Proteomes" id="UP000502706">
    <property type="component" value="Chromosome"/>
</dbReference>
<keyword evidence="4" id="KW-1185">Reference proteome</keyword>
<dbReference type="GO" id="GO:0004458">
    <property type="term" value="F:D-lactate dehydrogenase (cytochrome) activity"/>
    <property type="evidence" value="ECO:0007669"/>
    <property type="project" value="TreeGrafter"/>
</dbReference>
<sequence length="382" mass="40504">MVNLDGVRGQEGSGRIQKRPLTCHARTTSMEVDGMGSDLKSALRTIEEAFGDRLKHEVPWDGRSGDDASLFVQPRNAGEVEYLAGVAARFGVPLVALGAGTARSVRAGSGSILVRFDLMRGVKVRGNDEMWVRAEPGASWLELDEALGTRGWGLAVYPTSAPRATVGGWLAEDGIGVGSYRYGRTRENVLSADVVLPEGRRTVRGEELGDVIDAAGGKGIVVAATIRTRHADHDVPFALAFPSPEDLAGAVAEVHRAYPPLWHLAFLNDAMSRARGLGDDHLLFGAYSGGGTKAVEETLGEAAASYGGRILTPAGAYRVWGQRFFPIAPSRPAPIPADRSFVSLAEIRDILEGRGQNTVQGTVSRSGEVLVLDLGAAGEPAR</sequence>
<protein>
    <submittedName>
        <fullName evidence="3">FAD-binding protein</fullName>
    </submittedName>
</protein>
<gene>
    <name evidence="3" type="ORF">GBA65_07910</name>
</gene>
<dbReference type="PANTHER" id="PTHR11748:SF111">
    <property type="entry name" value="D-LACTATE DEHYDROGENASE, MITOCHONDRIAL-RELATED"/>
    <property type="match status" value="1"/>
</dbReference>
<name>A0A6G8PW65_9ACTN</name>